<comment type="subcellular location">
    <subcellularLocation>
        <location evidence="1">Nucleus</location>
    </subcellularLocation>
</comment>
<proteinExistence type="predicted"/>
<dbReference type="Pfam" id="PF00096">
    <property type="entry name" value="zf-C2H2"/>
    <property type="match status" value="3"/>
</dbReference>
<reference evidence="10" key="3">
    <citation type="submission" date="2025-08" db="UniProtKB">
        <authorList>
            <consortium name="Ensembl"/>
        </authorList>
    </citation>
    <scope>IDENTIFICATION</scope>
    <source>
        <strain evidence="10">HSOK</strain>
    </source>
</reference>
<accession>A0A3P9I1S3</accession>
<evidence type="ECO:0000313" key="10">
    <source>
        <dbReference type="Ensembl" id="ENSORLP00015013897.1"/>
    </source>
</evidence>
<evidence type="ECO:0000256" key="2">
    <source>
        <dbReference type="ARBA" id="ARBA00022723"/>
    </source>
</evidence>
<evidence type="ECO:0000256" key="8">
    <source>
        <dbReference type="SAM" id="MobiDB-lite"/>
    </source>
</evidence>
<evidence type="ECO:0000256" key="3">
    <source>
        <dbReference type="ARBA" id="ARBA00022737"/>
    </source>
</evidence>
<evidence type="ECO:0000256" key="4">
    <source>
        <dbReference type="ARBA" id="ARBA00022771"/>
    </source>
</evidence>
<keyword evidence="6" id="KW-0539">Nucleus</keyword>
<dbReference type="Pfam" id="PF12874">
    <property type="entry name" value="zf-met"/>
    <property type="match status" value="1"/>
</dbReference>
<sequence length="622" mass="71114">MALSYKGARLPPASLQLLVPPVRLMSALAWQVAKEHSVLQYDNLLDFINLVMEIVPEILNPIQKAQLIMGLRARLVLELCHVDGVTNLKTIQNHLDKIHSCSSELSSIDQMENSEILRSSYRNFATLVQKILSVPFEKETFFHEVFPKKYGSAFNQGIQQLVSVFLVRLEQLLPVPDLHETSALLTGSSTPEEFSRSLSDPVALKTLLLHYRERGTLSSTLTSNEEDIILHTLAHPPEERLPVNHIEGDDDKYDSDVRTLALEDVDEDLAESLEDTSEHWGTKRESDLVSHLYICSECSFTHCCIKKIQEHIQEEHQKTGIKPRRKSSKTVSLDAKIKKKDIEKSSKKEKKGIMKNSPDNKLNCEQNQDKPGNGKSQRRKESTGVDKRFLSTRPENKNFSEEETRCQTCEKVFEHPNQLKTHMRIHSFRYHCSLCEKGFTSQSGYYHHQRLHKKGRIFICDLCNKGFLCSNSLNQHKRLHDGPTNLCNICGKHFSKNGFLRHMQMHKGERNYLCTTCGKSFFSSGELLLHNRSHTGELPYTCIHCGKGFSCKGHLTVHLRSHTGERPYACLECPKRFLTVNCLKRHALSHTGVKPFKCTKCEKEFSQQGNLKRHLATHKPDK</sequence>
<keyword evidence="3" id="KW-0677">Repeat</keyword>
<keyword evidence="5" id="KW-0862">Zinc</keyword>
<protein>
    <recommendedName>
        <fullName evidence="9">C2H2-type domain-containing protein</fullName>
    </recommendedName>
</protein>
<evidence type="ECO:0000256" key="5">
    <source>
        <dbReference type="ARBA" id="ARBA00022833"/>
    </source>
</evidence>
<dbReference type="FunFam" id="3.30.160.60:FF:000690">
    <property type="entry name" value="Zinc finger protein 354C"/>
    <property type="match status" value="1"/>
</dbReference>
<dbReference type="AlphaFoldDB" id="A0A3P9I1S3"/>
<feature type="compositionally biased region" description="Polar residues" evidence="8">
    <location>
        <begin position="357"/>
        <end position="370"/>
    </location>
</feature>
<dbReference type="PROSITE" id="PS50157">
    <property type="entry name" value="ZINC_FINGER_C2H2_2"/>
    <property type="match status" value="7"/>
</dbReference>
<feature type="domain" description="C2H2-type" evidence="9">
    <location>
        <begin position="512"/>
        <end position="539"/>
    </location>
</feature>
<feature type="domain" description="C2H2-type" evidence="9">
    <location>
        <begin position="568"/>
        <end position="595"/>
    </location>
</feature>
<dbReference type="PANTHER" id="PTHR24390:SF238">
    <property type="entry name" value="ZINC FINGER PROTEIN 763"/>
    <property type="match status" value="1"/>
</dbReference>
<feature type="compositionally biased region" description="Basic and acidic residues" evidence="8">
    <location>
        <begin position="379"/>
        <end position="399"/>
    </location>
</feature>
<dbReference type="InterPro" id="IPR036236">
    <property type="entry name" value="Znf_C2H2_sf"/>
</dbReference>
<feature type="region of interest" description="Disordered" evidence="8">
    <location>
        <begin position="315"/>
        <end position="399"/>
    </location>
</feature>
<dbReference type="Proteomes" id="UP000265200">
    <property type="component" value="Chromosome 23"/>
</dbReference>
<dbReference type="FunFam" id="3.30.160.60:FF:002343">
    <property type="entry name" value="Zinc finger protein 33A"/>
    <property type="match status" value="1"/>
</dbReference>
<dbReference type="Gene3D" id="3.30.160.60">
    <property type="entry name" value="Classic Zinc Finger"/>
    <property type="match status" value="6"/>
</dbReference>
<dbReference type="GO" id="GO:0005634">
    <property type="term" value="C:nucleus"/>
    <property type="evidence" value="ECO:0007669"/>
    <property type="project" value="UniProtKB-SubCell"/>
</dbReference>
<organism evidence="10 11">
    <name type="scientific">Oryzias latipes</name>
    <name type="common">Japanese rice fish</name>
    <name type="synonym">Japanese killifish</name>
    <dbReference type="NCBI Taxonomy" id="8090"/>
    <lineage>
        <taxon>Eukaryota</taxon>
        <taxon>Metazoa</taxon>
        <taxon>Chordata</taxon>
        <taxon>Craniata</taxon>
        <taxon>Vertebrata</taxon>
        <taxon>Euteleostomi</taxon>
        <taxon>Actinopterygii</taxon>
        <taxon>Neopterygii</taxon>
        <taxon>Teleostei</taxon>
        <taxon>Neoteleostei</taxon>
        <taxon>Acanthomorphata</taxon>
        <taxon>Ovalentaria</taxon>
        <taxon>Atherinomorphae</taxon>
        <taxon>Beloniformes</taxon>
        <taxon>Adrianichthyidae</taxon>
        <taxon>Oryziinae</taxon>
        <taxon>Oryzias</taxon>
    </lineage>
</organism>
<dbReference type="FunFam" id="3.30.160.60:FF:000264">
    <property type="entry name" value="Zinc finger protein 236"/>
    <property type="match status" value="1"/>
</dbReference>
<evidence type="ECO:0000313" key="11">
    <source>
        <dbReference type="Proteomes" id="UP000265200"/>
    </source>
</evidence>
<evidence type="ECO:0000259" key="9">
    <source>
        <dbReference type="PROSITE" id="PS50157"/>
    </source>
</evidence>
<evidence type="ECO:0000256" key="1">
    <source>
        <dbReference type="ARBA" id="ARBA00004123"/>
    </source>
</evidence>
<dbReference type="FunFam" id="3.30.160.60:FF:000870">
    <property type="entry name" value="zinc finger protein 197 isoform X1"/>
    <property type="match status" value="1"/>
</dbReference>
<reference key="1">
    <citation type="journal article" date="2007" name="Nature">
        <title>The medaka draft genome and insights into vertebrate genome evolution.</title>
        <authorList>
            <person name="Kasahara M."/>
            <person name="Naruse K."/>
            <person name="Sasaki S."/>
            <person name="Nakatani Y."/>
            <person name="Qu W."/>
            <person name="Ahsan B."/>
            <person name="Yamada T."/>
            <person name="Nagayasu Y."/>
            <person name="Doi K."/>
            <person name="Kasai Y."/>
            <person name="Jindo T."/>
            <person name="Kobayashi D."/>
            <person name="Shimada A."/>
            <person name="Toyoda A."/>
            <person name="Kuroki Y."/>
            <person name="Fujiyama A."/>
            <person name="Sasaki T."/>
            <person name="Shimizu A."/>
            <person name="Asakawa S."/>
            <person name="Shimizu N."/>
            <person name="Hashimoto S."/>
            <person name="Yang J."/>
            <person name="Lee Y."/>
            <person name="Matsushima K."/>
            <person name="Sugano S."/>
            <person name="Sakaizumi M."/>
            <person name="Narita T."/>
            <person name="Ohishi K."/>
            <person name="Haga S."/>
            <person name="Ohta F."/>
            <person name="Nomoto H."/>
            <person name="Nogata K."/>
            <person name="Morishita T."/>
            <person name="Endo T."/>
            <person name="Shin-I T."/>
            <person name="Takeda H."/>
            <person name="Morishita S."/>
            <person name="Kohara Y."/>
        </authorList>
    </citation>
    <scope>NUCLEOTIDE SEQUENCE [LARGE SCALE GENOMIC DNA]</scope>
    <source>
        <strain>Hd-rR</strain>
    </source>
</reference>
<keyword evidence="4 7" id="KW-0863">Zinc-finger</keyword>
<feature type="domain" description="C2H2-type" evidence="9">
    <location>
        <begin position="404"/>
        <end position="427"/>
    </location>
</feature>
<dbReference type="SMART" id="SM00355">
    <property type="entry name" value="ZnF_C2H2"/>
    <property type="match status" value="9"/>
</dbReference>
<dbReference type="SUPFAM" id="SSF57667">
    <property type="entry name" value="beta-beta-alpha zinc fingers"/>
    <property type="match status" value="5"/>
</dbReference>
<feature type="domain" description="C2H2-type" evidence="9">
    <location>
        <begin position="430"/>
        <end position="457"/>
    </location>
</feature>
<dbReference type="InterPro" id="IPR029400">
    <property type="entry name" value="TINF2_N"/>
</dbReference>
<feature type="compositionally biased region" description="Basic residues" evidence="8">
    <location>
        <begin position="319"/>
        <end position="328"/>
    </location>
</feature>
<dbReference type="InterPro" id="IPR013087">
    <property type="entry name" value="Znf_C2H2_type"/>
</dbReference>
<dbReference type="PROSITE" id="PS00028">
    <property type="entry name" value="ZINC_FINGER_C2H2_1"/>
    <property type="match status" value="7"/>
</dbReference>
<dbReference type="GO" id="GO:0008270">
    <property type="term" value="F:zinc ion binding"/>
    <property type="evidence" value="ECO:0007669"/>
    <property type="project" value="UniProtKB-KW"/>
</dbReference>
<reference evidence="10 11" key="2">
    <citation type="submission" date="2017-04" db="EMBL/GenBank/DDBJ databases">
        <title>CpG methylation of centromeres and impact of large insertions on vertebrate speciation.</title>
        <authorList>
            <person name="Ichikawa K."/>
            <person name="Yoshimura J."/>
            <person name="Morishita S."/>
        </authorList>
    </citation>
    <scope>NUCLEOTIDE SEQUENCE</scope>
    <source>
        <strain evidence="10 11">HSOK</strain>
    </source>
</reference>
<feature type="domain" description="C2H2-type" evidence="9">
    <location>
        <begin position="458"/>
        <end position="485"/>
    </location>
</feature>
<evidence type="ECO:0000256" key="7">
    <source>
        <dbReference type="PROSITE-ProRule" id="PRU00042"/>
    </source>
</evidence>
<reference evidence="10" key="4">
    <citation type="submission" date="2025-09" db="UniProtKB">
        <authorList>
            <consortium name="Ensembl"/>
        </authorList>
    </citation>
    <scope>IDENTIFICATION</scope>
    <source>
        <strain evidence="10">HSOK</strain>
    </source>
</reference>
<dbReference type="Ensembl" id="ENSORLT00015021392.1">
    <property type="protein sequence ID" value="ENSORLP00015013897.1"/>
    <property type="gene ID" value="ENSORLG00015014797.1"/>
</dbReference>
<dbReference type="PANTHER" id="PTHR24390">
    <property type="entry name" value="ZINC FINGER PROTEIN"/>
    <property type="match status" value="1"/>
</dbReference>
<keyword evidence="2" id="KW-0479">Metal-binding</keyword>
<feature type="domain" description="C2H2-type" evidence="9">
    <location>
        <begin position="540"/>
        <end position="567"/>
    </location>
</feature>
<dbReference type="CDD" id="cd11657">
    <property type="entry name" value="TIN2_N"/>
    <property type="match status" value="1"/>
</dbReference>
<name>A0A3P9I1S3_ORYLA</name>
<feature type="domain" description="C2H2-type" evidence="9">
    <location>
        <begin position="596"/>
        <end position="622"/>
    </location>
</feature>
<dbReference type="Pfam" id="PF14973">
    <property type="entry name" value="TINF2_N"/>
    <property type="match status" value="1"/>
</dbReference>
<evidence type="ECO:0000256" key="6">
    <source>
        <dbReference type="ARBA" id="ARBA00023242"/>
    </source>
</evidence>